<gene>
    <name evidence="2" type="ORF">AVDCRST_MAG80-2516</name>
</gene>
<name>A0A6J4QRX2_9ACTN</name>
<feature type="non-terminal residue" evidence="2">
    <location>
        <position position="40"/>
    </location>
</feature>
<dbReference type="AlphaFoldDB" id="A0A6J4QRX2"/>
<accession>A0A6J4QRX2</accession>
<proteinExistence type="predicted"/>
<organism evidence="2">
    <name type="scientific">uncultured Rubrobacteraceae bacterium</name>
    <dbReference type="NCBI Taxonomy" id="349277"/>
    <lineage>
        <taxon>Bacteria</taxon>
        <taxon>Bacillati</taxon>
        <taxon>Actinomycetota</taxon>
        <taxon>Rubrobacteria</taxon>
        <taxon>Rubrobacterales</taxon>
        <taxon>Rubrobacteraceae</taxon>
        <taxon>environmental samples</taxon>
    </lineage>
</organism>
<sequence>WRRKRSFAPFRSMSTRWRAGSAPTAGRTRRTISRGVCSPV</sequence>
<evidence type="ECO:0000313" key="2">
    <source>
        <dbReference type="EMBL" id="CAA9453076.1"/>
    </source>
</evidence>
<dbReference type="EMBL" id="CADCVC010000225">
    <property type="protein sequence ID" value="CAA9453076.1"/>
    <property type="molecule type" value="Genomic_DNA"/>
</dbReference>
<feature type="non-terminal residue" evidence="2">
    <location>
        <position position="1"/>
    </location>
</feature>
<protein>
    <submittedName>
        <fullName evidence="2">Polysaccharide deacetylase</fullName>
    </submittedName>
</protein>
<reference evidence="2" key="1">
    <citation type="submission" date="2020-02" db="EMBL/GenBank/DDBJ databases">
        <authorList>
            <person name="Meier V. D."/>
        </authorList>
    </citation>
    <scope>NUCLEOTIDE SEQUENCE</scope>
    <source>
        <strain evidence="2">AVDCRST_MAG80</strain>
    </source>
</reference>
<feature type="region of interest" description="Disordered" evidence="1">
    <location>
        <begin position="15"/>
        <end position="40"/>
    </location>
</feature>
<evidence type="ECO:0000256" key="1">
    <source>
        <dbReference type="SAM" id="MobiDB-lite"/>
    </source>
</evidence>